<dbReference type="Pfam" id="PF25797">
    <property type="entry name" value="PDF2_C"/>
    <property type="match status" value="1"/>
</dbReference>
<sequence length="643" mass="71436">MRQELAEKIGIDAQQVKFWFQNRRTKIKLKARGNENKEIRKENAQLRAENMKLFQQLQCGKCRDVNPMDEKWRIANENARLMGMKQRAQGYLIKLINEAPLPHSEMLGHVASASLHQVPFIESISTKQAMLLAYAERALSEFMMLARNGEPLWQRCATGKMLNRQEYKRHTFPGLLGPCPEGFVIESSKETSFVRGRPYELVDIITDVSRWSKMFPGIIAGVRKSNVITSGPLTPQNGLLQEMNVDLWVQSPQAPNRRMKFLRFSRQIEGMWAVVDVSPMDSMRGIEAEGNQIGYMGCRLLPSGCLLEDIDSTGFTKVTWIVHVEYNDTIVSPPFKSFFQSGQALGASRWLALLQRQCEYMSNQDSSYSSGADMSDLGRRSVLDLAKRMMASFYTAMSKPFTLKQPSNNVRNWRGRCKIRADMFGVTVRMVIWNCSTIGEPPALVLSATTTLWVPGIPPQFIHDYLCNGQRRGEWDRFSFGSAVEELSSVVTCQQLHGNAVSIIQPSHVADQANSNMLVLQETTSDISCSLVVYSFVEKTMMCAIMDGGDNTSVFLLPSGFSILPDGHGKTTQHVAASASSSSALTGRSSTAGSILTAGYQAILPGSGYKHAIETMDNAGNRVCQAMKQILAGIGAEYALPAA</sequence>
<dbReference type="OrthoDB" id="6159439at2759"/>
<evidence type="ECO:0000256" key="4">
    <source>
        <dbReference type="ARBA" id="ARBA00023054"/>
    </source>
</evidence>
<evidence type="ECO:0000256" key="8">
    <source>
        <dbReference type="ARBA" id="ARBA00023242"/>
    </source>
</evidence>
<dbReference type="Gene3D" id="1.10.10.60">
    <property type="entry name" value="Homeodomain-like"/>
    <property type="match status" value="1"/>
</dbReference>
<dbReference type="CDD" id="cd00086">
    <property type="entry name" value="homeodomain"/>
    <property type="match status" value="1"/>
</dbReference>
<evidence type="ECO:0000259" key="13">
    <source>
        <dbReference type="PROSITE" id="PS50848"/>
    </source>
</evidence>
<dbReference type="CDD" id="cd08875">
    <property type="entry name" value="START_ArGLABRA2_like"/>
    <property type="match status" value="1"/>
</dbReference>
<evidence type="ECO:0000256" key="6">
    <source>
        <dbReference type="ARBA" id="ARBA00023155"/>
    </source>
</evidence>
<organism evidence="14 15">
    <name type="scientific">Digitaria exilis</name>
    <dbReference type="NCBI Taxonomy" id="1010633"/>
    <lineage>
        <taxon>Eukaryota</taxon>
        <taxon>Viridiplantae</taxon>
        <taxon>Streptophyta</taxon>
        <taxon>Embryophyta</taxon>
        <taxon>Tracheophyta</taxon>
        <taxon>Spermatophyta</taxon>
        <taxon>Magnoliopsida</taxon>
        <taxon>Liliopsida</taxon>
        <taxon>Poales</taxon>
        <taxon>Poaceae</taxon>
        <taxon>PACMAD clade</taxon>
        <taxon>Panicoideae</taxon>
        <taxon>Panicodae</taxon>
        <taxon>Paniceae</taxon>
        <taxon>Anthephorinae</taxon>
        <taxon>Digitaria</taxon>
    </lineage>
</organism>
<keyword evidence="15" id="KW-1185">Reference proteome</keyword>
<comment type="caution">
    <text evidence="14">The sequence shown here is derived from an EMBL/GenBank/DDBJ whole genome shotgun (WGS) entry which is preliminary data.</text>
</comment>
<keyword evidence="8 9" id="KW-0539">Nucleus</keyword>
<protein>
    <submittedName>
        <fullName evidence="14">Uncharacterized protein</fullName>
    </submittedName>
</protein>
<reference evidence="14" key="1">
    <citation type="submission" date="2020-07" db="EMBL/GenBank/DDBJ databases">
        <title>Genome sequence and genetic diversity analysis of an under-domesticated orphan crop, white fonio (Digitaria exilis).</title>
        <authorList>
            <person name="Bennetzen J.L."/>
            <person name="Chen S."/>
            <person name="Ma X."/>
            <person name="Wang X."/>
            <person name="Yssel A.E.J."/>
            <person name="Chaluvadi S.R."/>
            <person name="Johnson M."/>
            <person name="Gangashetty P."/>
            <person name="Hamidou F."/>
            <person name="Sanogo M.D."/>
            <person name="Zwaenepoel A."/>
            <person name="Wallace J."/>
            <person name="Van De Peer Y."/>
            <person name="Van Deynze A."/>
        </authorList>
    </citation>
    <scope>NUCLEOTIDE SEQUENCE</scope>
    <source>
        <tissue evidence="14">Leaves</tissue>
    </source>
</reference>
<dbReference type="GO" id="GO:0003677">
    <property type="term" value="F:DNA binding"/>
    <property type="evidence" value="ECO:0007669"/>
    <property type="project" value="UniProtKB-UniRule"/>
</dbReference>
<evidence type="ECO:0000256" key="10">
    <source>
        <dbReference type="RuleBase" id="RU000682"/>
    </source>
</evidence>
<dbReference type="GO" id="GO:0008289">
    <property type="term" value="F:lipid binding"/>
    <property type="evidence" value="ECO:0007669"/>
    <property type="project" value="InterPro"/>
</dbReference>
<proteinExistence type="inferred from homology"/>
<evidence type="ECO:0000256" key="11">
    <source>
        <dbReference type="SAM" id="Coils"/>
    </source>
</evidence>
<dbReference type="PROSITE" id="PS50071">
    <property type="entry name" value="HOMEOBOX_2"/>
    <property type="match status" value="1"/>
</dbReference>
<evidence type="ECO:0000313" key="15">
    <source>
        <dbReference type="Proteomes" id="UP000636709"/>
    </source>
</evidence>
<dbReference type="PROSITE" id="PS50848">
    <property type="entry name" value="START"/>
    <property type="match status" value="1"/>
</dbReference>
<keyword evidence="5 9" id="KW-0238">DNA-binding</keyword>
<dbReference type="InterPro" id="IPR001356">
    <property type="entry name" value="HD"/>
</dbReference>
<feature type="DNA-binding region" description="Homeobox" evidence="9">
    <location>
        <begin position="3"/>
        <end position="31"/>
    </location>
</feature>
<dbReference type="GO" id="GO:0005634">
    <property type="term" value="C:nucleus"/>
    <property type="evidence" value="ECO:0007669"/>
    <property type="project" value="UniProtKB-SubCell"/>
</dbReference>
<evidence type="ECO:0000313" key="14">
    <source>
        <dbReference type="EMBL" id="KAF8661987.1"/>
    </source>
</evidence>
<feature type="coiled-coil region" evidence="11">
    <location>
        <begin position="29"/>
        <end position="56"/>
    </location>
</feature>
<evidence type="ECO:0000256" key="5">
    <source>
        <dbReference type="ARBA" id="ARBA00023125"/>
    </source>
</evidence>
<evidence type="ECO:0000256" key="3">
    <source>
        <dbReference type="ARBA" id="ARBA00023015"/>
    </source>
</evidence>
<comment type="similarity">
    <text evidence="2">Belongs to the HD-ZIP homeobox family. Class IV subfamily.</text>
</comment>
<accession>A0A835AGZ8</accession>
<dbReference type="Pfam" id="PF01852">
    <property type="entry name" value="START"/>
    <property type="match status" value="1"/>
</dbReference>
<dbReference type="PANTHER" id="PTHR45654">
    <property type="entry name" value="HOMEOBOX-LEUCINE ZIPPER PROTEIN MERISTEM L1"/>
    <property type="match status" value="1"/>
</dbReference>
<dbReference type="EMBL" id="JACEFO010002390">
    <property type="protein sequence ID" value="KAF8661987.1"/>
    <property type="molecule type" value="Genomic_DNA"/>
</dbReference>
<dbReference type="GO" id="GO:0000981">
    <property type="term" value="F:DNA-binding transcription factor activity, RNA polymerase II-specific"/>
    <property type="evidence" value="ECO:0007669"/>
    <property type="project" value="InterPro"/>
</dbReference>
<dbReference type="InterPro" id="IPR009057">
    <property type="entry name" value="Homeodomain-like_sf"/>
</dbReference>
<dbReference type="AlphaFoldDB" id="A0A835AGZ8"/>
<dbReference type="SUPFAM" id="SSF46689">
    <property type="entry name" value="Homeodomain-like"/>
    <property type="match status" value="1"/>
</dbReference>
<keyword evidence="7" id="KW-0804">Transcription</keyword>
<keyword evidence="6 9" id="KW-0371">Homeobox</keyword>
<dbReference type="Proteomes" id="UP000636709">
    <property type="component" value="Unassembled WGS sequence"/>
</dbReference>
<dbReference type="InterPro" id="IPR057993">
    <property type="entry name" value="HD-Zip_IV_C"/>
</dbReference>
<dbReference type="PROSITE" id="PS00027">
    <property type="entry name" value="HOMEOBOX_1"/>
    <property type="match status" value="1"/>
</dbReference>
<feature type="domain" description="Homeobox" evidence="12">
    <location>
        <begin position="1"/>
        <end position="30"/>
    </location>
</feature>
<evidence type="ECO:0000256" key="1">
    <source>
        <dbReference type="ARBA" id="ARBA00004123"/>
    </source>
</evidence>
<dbReference type="Pfam" id="PF00046">
    <property type="entry name" value="Homeodomain"/>
    <property type="match status" value="1"/>
</dbReference>
<evidence type="ECO:0000259" key="12">
    <source>
        <dbReference type="PROSITE" id="PS50071"/>
    </source>
</evidence>
<comment type="subcellular location">
    <subcellularLocation>
        <location evidence="1 9 10">Nucleus</location>
    </subcellularLocation>
</comment>
<dbReference type="PANTHER" id="PTHR45654:SF37">
    <property type="entry name" value="HOMEODOMAIN LEUCINE ZIPPER FAMILY IV PROTEIN"/>
    <property type="match status" value="1"/>
</dbReference>
<feature type="domain" description="START" evidence="13">
    <location>
        <begin position="124"/>
        <end position="363"/>
    </location>
</feature>
<name>A0A835AGZ8_9POAL</name>
<dbReference type="SUPFAM" id="SSF55961">
    <property type="entry name" value="Bet v1-like"/>
    <property type="match status" value="1"/>
</dbReference>
<dbReference type="SMART" id="SM00234">
    <property type="entry name" value="START"/>
    <property type="match status" value="1"/>
</dbReference>
<evidence type="ECO:0000256" key="9">
    <source>
        <dbReference type="PROSITE-ProRule" id="PRU00108"/>
    </source>
</evidence>
<keyword evidence="4 11" id="KW-0175">Coiled coil</keyword>
<evidence type="ECO:0000256" key="2">
    <source>
        <dbReference type="ARBA" id="ARBA00006789"/>
    </source>
</evidence>
<dbReference type="InterPro" id="IPR017970">
    <property type="entry name" value="Homeobox_CS"/>
</dbReference>
<dbReference type="InterPro" id="IPR002913">
    <property type="entry name" value="START_lipid-bd_dom"/>
</dbReference>
<evidence type="ECO:0000256" key="7">
    <source>
        <dbReference type="ARBA" id="ARBA00023163"/>
    </source>
</evidence>
<gene>
    <name evidence="14" type="ORF">HU200_056601</name>
</gene>
<dbReference type="InterPro" id="IPR042160">
    <property type="entry name" value="HD-Zip_IV"/>
</dbReference>
<keyword evidence="3" id="KW-0805">Transcription regulation</keyword>